<dbReference type="Pfam" id="PF14452">
    <property type="entry name" value="Multi_ubiq"/>
    <property type="match status" value="1"/>
</dbReference>
<keyword evidence="3" id="KW-1185">Reference proteome</keyword>
<organism evidence="2 3">
    <name type="scientific">Flexivirga oryzae</name>
    <dbReference type="NCBI Taxonomy" id="1794944"/>
    <lineage>
        <taxon>Bacteria</taxon>
        <taxon>Bacillati</taxon>
        <taxon>Actinomycetota</taxon>
        <taxon>Actinomycetes</taxon>
        <taxon>Micrococcales</taxon>
        <taxon>Dermacoccaceae</taxon>
        <taxon>Flexivirga</taxon>
    </lineage>
</organism>
<proteinExistence type="predicted"/>
<comment type="caution">
    <text evidence="2">The sequence shown here is derived from an EMBL/GenBank/DDBJ whole genome shotgun (WGS) entry which is preliminary data.</text>
</comment>
<evidence type="ECO:0000259" key="1">
    <source>
        <dbReference type="Pfam" id="PF14452"/>
    </source>
</evidence>
<evidence type="ECO:0000313" key="2">
    <source>
        <dbReference type="EMBL" id="MBB2892181.1"/>
    </source>
</evidence>
<dbReference type="InterPro" id="IPR027802">
    <property type="entry name" value="Multi-ubiquitin_dom"/>
</dbReference>
<dbReference type="AlphaFoldDB" id="A0A839NBT0"/>
<sequence>MEAPEAEKPGHEHQDRTVKIIVNTRPHEWAEKTISYEEVVELAYPGQPVGEGEEVTVSFTRGHDEKHEGSLTPNHSVKVKNKMVFDVYRTSRS</sequence>
<protein>
    <recommendedName>
        <fullName evidence="1">Multi-ubiquitin domain-containing protein</fullName>
    </recommendedName>
</protein>
<evidence type="ECO:0000313" key="3">
    <source>
        <dbReference type="Proteomes" id="UP000559182"/>
    </source>
</evidence>
<reference evidence="2 3" key="1">
    <citation type="submission" date="2020-08" db="EMBL/GenBank/DDBJ databases">
        <title>Sequencing the genomes of 1000 actinobacteria strains.</title>
        <authorList>
            <person name="Klenk H.-P."/>
        </authorList>
    </citation>
    <scope>NUCLEOTIDE SEQUENCE [LARGE SCALE GENOMIC DNA]</scope>
    <source>
        <strain evidence="2 3">DSM 105369</strain>
    </source>
</reference>
<accession>A0A839NBT0</accession>
<dbReference type="Proteomes" id="UP000559182">
    <property type="component" value="Unassembled WGS sequence"/>
</dbReference>
<dbReference type="EMBL" id="JACHVQ010000001">
    <property type="protein sequence ID" value="MBB2892181.1"/>
    <property type="molecule type" value="Genomic_DNA"/>
</dbReference>
<dbReference type="RefSeq" id="WP_183320330.1">
    <property type="nucleotide sequence ID" value="NZ_JACHVQ010000001.1"/>
</dbReference>
<feature type="domain" description="Multi-ubiquitin" evidence="1">
    <location>
        <begin position="18"/>
        <end position="90"/>
    </location>
</feature>
<gene>
    <name evidence="2" type="ORF">FHU39_002165</name>
</gene>
<name>A0A839NBT0_9MICO</name>